<evidence type="ECO:0000313" key="2">
    <source>
        <dbReference type="Proteomes" id="UP000266118"/>
    </source>
</evidence>
<dbReference type="OrthoDB" id="182870at2"/>
<dbReference type="KEGG" id="ark:D6B99_09230"/>
<gene>
    <name evidence="1" type="ORF">D6B99_09230</name>
</gene>
<sequence length="706" mass="80016">MLFTCISLSAQQFSNIEVGVNSTSGQYKITSNALHWTFSGTVGEGLSDISQGNGSDEVGSFKSISFSWNKGQDIGRIRWYNAAPVVIFTITLPEGSSAPLSSFPDFDVIPSDLYHFSYHNDHFAWPRFLLEQTSTPWLLYDKQNKACIISPASHFMVAKMKGDGLHQIASSLNAEITSFPKGFSYSTIMVLDNSIHKSWNNWGTALRSLYHRNFPDKDADPLLKYYGYWTDNGADYYYNYDTTIGYSNTLLKLKQYYQQQHIPIGYMQLDSWWYEKTDYGPNDKLGDDFKNKNLPRGPWNRYGGLMEYRADPFLFPHGMASFQRKLGLPLATHNRWIDPRSPYHQQYNVSGIMSPDPLFWKDIMSYLKSSGVVCYEQDWLDFIYRNSPEMGATLNVADSFTDGMANAAAKEKMNLQYCMAMPRYFLQGLKYNNLTTIRTSDDRFNPEKWMKFIFTSQLAYETGAMPWCDVFKSTELGNMILSVLSSGPVGTGDAIGKESKHNIMLSCREDGQIVRPDVPILPLDQDFIMMANHKHSPILAYTYTKHQSVTTNYLFAFCNHAEDEKIFHFRPAELGMKNEVIVYNPISKEAKEVDAKDLFSDKIPESNYAYYILAPVSSSGIAFLGDENKIAATGKKRIASIEEVGSQLKIKVLFAPSEQQVILQGYSRSSIHSNIGKVTIDPATHLFSLKLSKPNNSNQAEVILNP</sequence>
<dbReference type="Proteomes" id="UP000266118">
    <property type="component" value="Chromosome"/>
</dbReference>
<reference evidence="1 2" key="1">
    <citation type="submission" date="2018-09" db="EMBL/GenBank/DDBJ databases">
        <title>Arachidicoccus sp. nov., a bacterium isolated from soil.</title>
        <authorList>
            <person name="Weon H.-Y."/>
            <person name="Kwon S.-W."/>
            <person name="Lee S.A."/>
        </authorList>
    </citation>
    <scope>NUCLEOTIDE SEQUENCE [LARGE SCALE GENOMIC DNA]</scope>
    <source>
        <strain evidence="1 2">KIS59-12</strain>
    </source>
</reference>
<dbReference type="AlphaFoldDB" id="A0A386HPJ1"/>
<name>A0A386HPJ1_9BACT</name>
<dbReference type="EMBL" id="CP032489">
    <property type="protein sequence ID" value="AYD47755.1"/>
    <property type="molecule type" value="Genomic_DNA"/>
</dbReference>
<accession>A0A386HPJ1</accession>
<keyword evidence="2" id="KW-1185">Reference proteome</keyword>
<evidence type="ECO:0000313" key="1">
    <source>
        <dbReference type="EMBL" id="AYD47755.1"/>
    </source>
</evidence>
<organism evidence="1 2">
    <name type="scientific">Arachidicoccus soli</name>
    <dbReference type="NCBI Taxonomy" id="2341117"/>
    <lineage>
        <taxon>Bacteria</taxon>
        <taxon>Pseudomonadati</taxon>
        <taxon>Bacteroidota</taxon>
        <taxon>Chitinophagia</taxon>
        <taxon>Chitinophagales</taxon>
        <taxon>Chitinophagaceae</taxon>
        <taxon>Arachidicoccus</taxon>
    </lineage>
</organism>
<proteinExistence type="predicted"/>
<protein>
    <submittedName>
        <fullName evidence="1">Uncharacterized protein</fullName>
    </submittedName>
</protein>